<reference evidence="2 3" key="1">
    <citation type="journal article" date="2014" name="Genome Biol. Evol.">
        <title>The genome of the myxosporean Thelohanellus kitauei shows adaptations to nutrient acquisition within its fish host.</title>
        <authorList>
            <person name="Yang Y."/>
            <person name="Xiong J."/>
            <person name="Zhou Z."/>
            <person name="Huo F."/>
            <person name="Miao W."/>
            <person name="Ran C."/>
            <person name="Liu Y."/>
            <person name="Zhang J."/>
            <person name="Feng J."/>
            <person name="Wang M."/>
            <person name="Wang M."/>
            <person name="Wang L."/>
            <person name="Yao B."/>
        </authorList>
    </citation>
    <scope>NUCLEOTIDE SEQUENCE [LARGE SCALE GENOMIC DNA]</scope>
    <source>
        <strain evidence="2">Wuqing</strain>
    </source>
</reference>
<sequence length="437" mass="48720">MESNGNGNWNPQRSSAYGKPIKGPNGPVYTNTINIPPPQMSRNDHQYDARRSVTPILAGPSTHAGNIMDTNAVSSAMNTRNPNFVNNGNYSSYHVPNHTNQYSSLLAGNRINFHPEHNVQINWPNSQPGFVKIQMMPPNGDKRHLQVPTSQINISGQPNNQIHFDMPPFPIGSVRANTANTKYVIKPKINNFQQSNTIYDTNTNRVNLNDTRTNVSNNSVAAAQASPMVPRLPNIPTVRHQNVPTVRLPNVPIVRSPNVPIVRSPNVPTVRPPNIPTVRLPNVPTVRPKFVVPLKCPPLSHVTTPSKIQLPQSTQNPQNIPARIPEPARITRPIKYNKTQAEISQNITKKFTLKQEINNQKPQSTVSRENQNEDNLTYKELIEKATIAYAPLLRKLQAHLASQEESNWNAQQAPDPFQTKPANEAYASINVPGRDKR</sequence>
<dbReference type="EMBL" id="JWZT01001863">
    <property type="protein sequence ID" value="KII71091.1"/>
    <property type="molecule type" value="Genomic_DNA"/>
</dbReference>
<feature type="compositionally biased region" description="Polar residues" evidence="1">
    <location>
        <begin position="303"/>
        <end position="319"/>
    </location>
</feature>
<feature type="region of interest" description="Disordered" evidence="1">
    <location>
        <begin position="1"/>
        <end position="25"/>
    </location>
</feature>
<evidence type="ECO:0000313" key="2">
    <source>
        <dbReference type="EMBL" id="KII71091.1"/>
    </source>
</evidence>
<accession>A0A0C2MUU1</accession>
<dbReference type="Proteomes" id="UP000031668">
    <property type="component" value="Unassembled WGS sequence"/>
</dbReference>
<comment type="caution">
    <text evidence="2">The sequence shown here is derived from an EMBL/GenBank/DDBJ whole genome shotgun (WGS) entry which is preliminary data.</text>
</comment>
<feature type="compositionally biased region" description="Polar residues" evidence="1">
    <location>
        <begin position="403"/>
        <end position="412"/>
    </location>
</feature>
<organism evidence="2 3">
    <name type="scientific">Thelohanellus kitauei</name>
    <name type="common">Myxosporean</name>
    <dbReference type="NCBI Taxonomy" id="669202"/>
    <lineage>
        <taxon>Eukaryota</taxon>
        <taxon>Metazoa</taxon>
        <taxon>Cnidaria</taxon>
        <taxon>Myxozoa</taxon>
        <taxon>Myxosporea</taxon>
        <taxon>Bivalvulida</taxon>
        <taxon>Platysporina</taxon>
        <taxon>Myxobolidae</taxon>
        <taxon>Thelohanellus</taxon>
    </lineage>
</organism>
<feature type="region of interest" description="Disordered" evidence="1">
    <location>
        <begin position="303"/>
        <end position="323"/>
    </location>
</feature>
<name>A0A0C2MUU1_THEKT</name>
<feature type="region of interest" description="Disordered" evidence="1">
    <location>
        <begin position="402"/>
        <end position="437"/>
    </location>
</feature>
<keyword evidence="3" id="KW-1185">Reference proteome</keyword>
<evidence type="ECO:0000256" key="1">
    <source>
        <dbReference type="SAM" id="MobiDB-lite"/>
    </source>
</evidence>
<evidence type="ECO:0000313" key="3">
    <source>
        <dbReference type="Proteomes" id="UP000031668"/>
    </source>
</evidence>
<gene>
    <name evidence="2" type="ORF">RF11_11918</name>
</gene>
<protein>
    <submittedName>
        <fullName evidence="2">Uncharacterized protein</fullName>
    </submittedName>
</protein>
<proteinExistence type="predicted"/>
<feature type="compositionally biased region" description="Polar residues" evidence="1">
    <location>
        <begin position="1"/>
        <end position="15"/>
    </location>
</feature>
<dbReference type="AlphaFoldDB" id="A0A0C2MUU1"/>